<name>A0A654M2I4_9ARCH</name>
<dbReference type="SUPFAM" id="SSF54897">
    <property type="entry name" value="Protease propeptides/inhibitors"/>
    <property type="match status" value="1"/>
</dbReference>
<organism evidence="3 4">
    <name type="scientific">Candidatus Nitrosocosmicus oleophilus</name>
    <dbReference type="NCBI Taxonomy" id="1353260"/>
    <lineage>
        <taxon>Archaea</taxon>
        <taxon>Nitrososphaerota</taxon>
        <taxon>Nitrososphaeria</taxon>
        <taxon>Nitrososphaerales</taxon>
        <taxon>Nitrososphaeraceae</taxon>
        <taxon>Candidatus Nitrosocosmicus</taxon>
    </lineage>
</organism>
<accession>A0A654M2I4</accession>
<evidence type="ECO:0000256" key="1">
    <source>
        <dbReference type="SAM" id="MobiDB-lite"/>
    </source>
</evidence>
<dbReference type="AlphaFoldDB" id="A0A654M2I4"/>
<dbReference type="KEGG" id="taa:NMY3_02602"/>
<reference evidence="4" key="1">
    <citation type="submission" date="2015-10" db="EMBL/GenBank/DDBJ databases">
        <title>Niche specialization of a soil ammonia-oxidizing archaeon, Candidatus Nitrosocosmicus oleophilus.</title>
        <authorList>
            <person name="Jung M.-Y."/>
            <person name="Rhee S.-K."/>
        </authorList>
    </citation>
    <scope>NUCLEOTIDE SEQUENCE [LARGE SCALE GENOMIC DNA]</scope>
    <source>
        <strain evidence="4">MY3</strain>
    </source>
</reference>
<evidence type="ECO:0000259" key="2">
    <source>
        <dbReference type="Pfam" id="PF05922"/>
    </source>
</evidence>
<sequence>MNSKGRQHAKLYFLSLLVLLSILSTSVIQRADAFSIGLPDIPFLNFNFDNSSPKKDSSSIIDFGAITNSIPKFNADEDDKKDNMDSDLDTTHNRDSDGQSNEDTTSSRSASLPFPANMMTQVYSNEDDNTDKISKTPFELQDTLPLVGDYSDAPSTFLSNTMGSEDEEIPGQYIVVFKDDDTTVSDFFSMLSKKSDTQNIEVLQVYENVINGLTIKVPNDKVIESIEQLPIVDYVEKDVMAQAFAQTLPSAVLEVFSPDIEPMAP</sequence>
<dbReference type="InterPro" id="IPR010259">
    <property type="entry name" value="S8pro/Inhibitor_I9"/>
</dbReference>
<dbReference type="Gene3D" id="3.30.70.80">
    <property type="entry name" value="Peptidase S8 propeptide/proteinase inhibitor I9"/>
    <property type="match status" value="1"/>
</dbReference>
<feature type="domain" description="Inhibitor I9" evidence="2">
    <location>
        <begin position="172"/>
        <end position="241"/>
    </location>
</feature>
<protein>
    <recommendedName>
        <fullName evidence="2">Inhibitor I9 domain-containing protein</fullName>
    </recommendedName>
</protein>
<keyword evidence="4" id="KW-1185">Reference proteome</keyword>
<evidence type="ECO:0000313" key="3">
    <source>
        <dbReference type="EMBL" id="ALI36793.1"/>
    </source>
</evidence>
<feature type="region of interest" description="Disordered" evidence="1">
    <location>
        <begin position="72"/>
        <end position="116"/>
    </location>
</feature>
<feature type="compositionally biased region" description="Polar residues" evidence="1">
    <location>
        <begin position="98"/>
        <end position="110"/>
    </location>
</feature>
<dbReference type="EMBL" id="CP012850">
    <property type="protein sequence ID" value="ALI36793.1"/>
    <property type="molecule type" value="Genomic_DNA"/>
</dbReference>
<proteinExistence type="predicted"/>
<dbReference type="Proteomes" id="UP000058925">
    <property type="component" value="Chromosome"/>
</dbReference>
<gene>
    <name evidence="3" type="ORF">NMY3_02602</name>
</gene>
<dbReference type="InterPro" id="IPR037045">
    <property type="entry name" value="S8pro/Inhibitor_I9_sf"/>
</dbReference>
<evidence type="ECO:0000313" key="4">
    <source>
        <dbReference type="Proteomes" id="UP000058925"/>
    </source>
</evidence>
<feature type="compositionally biased region" description="Basic and acidic residues" evidence="1">
    <location>
        <begin position="74"/>
        <end position="97"/>
    </location>
</feature>
<dbReference type="Pfam" id="PF05922">
    <property type="entry name" value="Inhibitor_I9"/>
    <property type="match status" value="1"/>
</dbReference>